<evidence type="ECO:0000259" key="2">
    <source>
        <dbReference type="SMART" id="SM00331"/>
    </source>
</evidence>
<dbReference type="RefSeq" id="WP_245782768.1">
    <property type="nucleotide sequence ID" value="NZ_FOGI01000018.1"/>
</dbReference>
<dbReference type="Gene3D" id="3.60.40.10">
    <property type="entry name" value="PPM-type phosphatase domain"/>
    <property type="match status" value="1"/>
</dbReference>
<name>A0A1H9XPD3_9PSEU</name>
<accession>A0A1H9XPD3</accession>
<keyword evidence="1" id="KW-0378">Hydrolase</keyword>
<dbReference type="PANTHER" id="PTHR43156">
    <property type="entry name" value="STAGE II SPORULATION PROTEIN E-RELATED"/>
    <property type="match status" value="1"/>
</dbReference>
<feature type="domain" description="PPM-type phosphatase" evidence="2">
    <location>
        <begin position="176"/>
        <end position="396"/>
    </location>
</feature>
<dbReference type="GO" id="GO:0016791">
    <property type="term" value="F:phosphatase activity"/>
    <property type="evidence" value="ECO:0007669"/>
    <property type="project" value="TreeGrafter"/>
</dbReference>
<gene>
    <name evidence="3" type="ORF">SAMN04487818_11846</name>
</gene>
<dbReference type="EMBL" id="FOGI01000018">
    <property type="protein sequence ID" value="SES47961.1"/>
    <property type="molecule type" value="Genomic_DNA"/>
</dbReference>
<reference evidence="4" key="1">
    <citation type="submission" date="2016-10" db="EMBL/GenBank/DDBJ databases">
        <authorList>
            <person name="Varghese N."/>
            <person name="Submissions S."/>
        </authorList>
    </citation>
    <scope>NUCLEOTIDE SEQUENCE [LARGE SCALE GENOMIC DNA]</scope>
    <source>
        <strain evidence="4">DSM 44260</strain>
    </source>
</reference>
<organism evidence="3 4">
    <name type="scientific">Actinokineospora terrae</name>
    <dbReference type="NCBI Taxonomy" id="155974"/>
    <lineage>
        <taxon>Bacteria</taxon>
        <taxon>Bacillati</taxon>
        <taxon>Actinomycetota</taxon>
        <taxon>Actinomycetes</taxon>
        <taxon>Pseudonocardiales</taxon>
        <taxon>Pseudonocardiaceae</taxon>
        <taxon>Actinokineospora</taxon>
    </lineage>
</organism>
<sequence>MDARRGSWHEVLSHVIDAAHRATATDLVDVVSEACARIGMQARLYLVDMAQRELHPLPPRGEPAGRTLGVDDTAGGRAFRLSEITVSEAGERSVLWVPIVNGTERLGVLALRLPRDTDPDDVVVRERCWTVAGLVGHLAVSKRAYSDLLHTVRRPRPLSVASELLWQLLPPQTFACRDLVVSATMEPYDRVGGDGFDYAVDDDRAYFAVLDATGHDLAAGLITTMVLAATRNARRQGGDLPAMAAAADEVLAGHPTQGVCTAVLADLDLATGELRYLLAGHPPPVLLRGGRLVGPLSTRPRVPLGMNGLHEPTRASGVGVEQLRQGDRLLLYTDGITEARDPDGAFFGVDRLVALTEHHEAAGLPAPETLRRVTRAVLDHQNGVLQDDATLVLVEWSPAASDKLLPRLRPRPGAPWPAD</sequence>
<dbReference type="PANTHER" id="PTHR43156:SF2">
    <property type="entry name" value="STAGE II SPORULATION PROTEIN E"/>
    <property type="match status" value="1"/>
</dbReference>
<proteinExistence type="predicted"/>
<protein>
    <submittedName>
        <fullName evidence="3">Stage II sporulation protein E (SpoIIE)</fullName>
    </submittedName>
</protein>
<dbReference type="STRING" id="155974.SAMN04487818_11846"/>
<dbReference type="InterPro" id="IPR036457">
    <property type="entry name" value="PPM-type-like_dom_sf"/>
</dbReference>
<evidence type="ECO:0000313" key="3">
    <source>
        <dbReference type="EMBL" id="SES47961.1"/>
    </source>
</evidence>
<dbReference type="Pfam" id="PF07228">
    <property type="entry name" value="SpoIIE"/>
    <property type="match status" value="1"/>
</dbReference>
<evidence type="ECO:0000313" key="4">
    <source>
        <dbReference type="Proteomes" id="UP000199051"/>
    </source>
</evidence>
<dbReference type="AlphaFoldDB" id="A0A1H9XPD3"/>
<dbReference type="InterPro" id="IPR052016">
    <property type="entry name" value="Bact_Sigma-Reg"/>
</dbReference>
<dbReference type="SUPFAM" id="SSF55781">
    <property type="entry name" value="GAF domain-like"/>
    <property type="match status" value="1"/>
</dbReference>
<evidence type="ECO:0000256" key="1">
    <source>
        <dbReference type="ARBA" id="ARBA00022801"/>
    </source>
</evidence>
<keyword evidence="4" id="KW-1185">Reference proteome</keyword>
<dbReference type="InterPro" id="IPR001932">
    <property type="entry name" value="PPM-type_phosphatase-like_dom"/>
</dbReference>
<dbReference type="SUPFAM" id="SSF81606">
    <property type="entry name" value="PP2C-like"/>
    <property type="match status" value="1"/>
</dbReference>
<dbReference type="Proteomes" id="UP000199051">
    <property type="component" value="Unassembled WGS sequence"/>
</dbReference>
<dbReference type="SMART" id="SM00331">
    <property type="entry name" value="PP2C_SIG"/>
    <property type="match status" value="1"/>
</dbReference>